<dbReference type="EMBL" id="JPKZ01002712">
    <property type="protein sequence ID" value="KHN75404.1"/>
    <property type="molecule type" value="Genomic_DNA"/>
</dbReference>
<evidence type="ECO:0000313" key="3">
    <source>
        <dbReference type="EMBL" id="KHN75404.1"/>
    </source>
</evidence>
<protein>
    <submittedName>
        <fullName evidence="3">Uncharacterized protein</fullName>
    </submittedName>
</protein>
<keyword evidence="2" id="KW-0812">Transmembrane</keyword>
<organism evidence="3 4">
    <name type="scientific">Toxocara canis</name>
    <name type="common">Canine roundworm</name>
    <dbReference type="NCBI Taxonomy" id="6265"/>
    <lineage>
        <taxon>Eukaryota</taxon>
        <taxon>Metazoa</taxon>
        <taxon>Ecdysozoa</taxon>
        <taxon>Nematoda</taxon>
        <taxon>Chromadorea</taxon>
        <taxon>Rhabditida</taxon>
        <taxon>Spirurina</taxon>
        <taxon>Ascaridomorpha</taxon>
        <taxon>Ascaridoidea</taxon>
        <taxon>Toxocaridae</taxon>
        <taxon>Toxocara</taxon>
    </lineage>
</organism>
<keyword evidence="2" id="KW-1133">Transmembrane helix</keyword>
<accession>A0A0B2V1Q9</accession>
<feature type="compositionally biased region" description="Basic and acidic residues" evidence="1">
    <location>
        <begin position="76"/>
        <end position="98"/>
    </location>
</feature>
<gene>
    <name evidence="3" type="ORF">Tcan_14419</name>
</gene>
<feature type="transmembrane region" description="Helical" evidence="2">
    <location>
        <begin position="6"/>
        <end position="28"/>
    </location>
</feature>
<sequence>MFEIIFGLTVISVISKGFVILKFIIAVVNRDYDHGDSLAPLDGRKKLAVSAEPARSGNRRITSGNEETSDGNGDGNDGRKGKLHKGIEAKSETTDGKKGGVGPEQQKLLKLHPVIRVLKKDRDGLVGGA</sequence>
<keyword evidence="2" id="KW-0472">Membrane</keyword>
<dbReference type="Proteomes" id="UP000031036">
    <property type="component" value="Unassembled WGS sequence"/>
</dbReference>
<proteinExistence type="predicted"/>
<dbReference type="AlphaFoldDB" id="A0A0B2V1Q9"/>
<evidence type="ECO:0000313" key="4">
    <source>
        <dbReference type="Proteomes" id="UP000031036"/>
    </source>
</evidence>
<reference evidence="3 4" key="1">
    <citation type="submission" date="2014-11" db="EMBL/GenBank/DDBJ databases">
        <title>Genetic blueprint of the zoonotic pathogen Toxocara canis.</title>
        <authorList>
            <person name="Zhu X.-Q."/>
            <person name="Korhonen P.K."/>
            <person name="Cai H."/>
            <person name="Young N.D."/>
            <person name="Nejsum P."/>
            <person name="von Samson-Himmelstjerna G."/>
            <person name="Boag P.R."/>
            <person name="Tan P."/>
            <person name="Li Q."/>
            <person name="Min J."/>
            <person name="Yang Y."/>
            <person name="Wang X."/>
            <person name="Fang X."/>
            <person name="Hall R.S."/>
            <person name="Hofmann A."/>
            <person name="Sternberg P.W."/>
            <person name="Jex A.R."/>
            <person name="Gasser R.B."/>
        </authorList>
    </citation>
    <scope>NUCLEOTIDE SEQUENCE [LARGE SCALE GENOMIC DNA]</scope>
    <source>
        <strain evidence="3">PN_DK_2014</strain>
    </source>
</reference>
<feature type="region of interest" description="Disordered" evidence="1">
    <location>
        <begin position="43"/>
        <end position="105"/>
    </location>
</feature>
<comment type="caution">
    <text evidence="3">The sequence shown here is derived from an EMBL/GenBank/DDBJ whole genome shotgun (WGS) entry which is preliminary data.</text>
</comment>
<evidence type="ECO:0000256" key="2">
    <source>
        <dbReference type="SAM" id="Phobius"/>
    </source>
</evidence>
<evidence type="ECO:0000256" key="1">
    <source>
        <dbReference type="SAM" id="MobiDB-lite"/>
    </source>
</evidence>
<name>A0A0B2V1Q9_TOXCA</name>
<keyword evidence="4" id="KW-1185">Reference proteome</keyword>